<dbReference type="PRINTS" id="PR02008">
    <property type="entry name" value="RCMTFAMILY"/>
</dbReference>
<feature type="binding site" evidence="10">
    <location>
        <begin position="171"/>
        <end position="177"/>
    </location>
    <ligand>
        <name>S-adenosyl-L-methionine</name>
        <dbReference type="ChEBI" id="CHEBI:59789"/>
    </ligand>
</feature>
<keyword evidence="13" id="KW-1185">Reference proteome</keyword>
<evidence type="ECO:0000313" key="12">
    <source>
        <dbReference type="EMBL" id="CBK22346.2"/>
    </source>
</evidence>
<dbReference type="InterPro" id="IPR001678">
    <property type="entry name" value="MeTrfase_RsmB-F_NOP2_dom"/>
</dbReference>
<dbReference type="GeneID" id="24919640"/>
<dbReference type="GO" id="GO:0016428">
    <property type="term" value="F:tRNA (cytidine-5-)-methyltransferase activity"/>
    <property type="evidence" value="ECO:0007669"/>
    <property type="project" value="InterPro"/>
</dbReference>
<evidence type="ECO:0000256" key="8">
    <source>
        <dbReference type="ARBA" id="ARBA00022884"/>
    </source>
</evidence>
<dbReference type="GO" id="GO:0005634">
    <property type="term" value="C:nucleus"/>
    <property type="evidence" value="ECO:0007669"/>
    <property type="project" value="UniProtKB-SubCell"/>
</dbReference>
<dbReference type="PROSITE" id="PS01153">
    <property type="entry name" value="NOL1_NOP2_SUN"/>
    <property type="match status" value="1"/>
</dbReference>
<dbReference type="PANTHER" id="PTHR22808:SF1">
    <property type="entry name" value="RNA CYTOSINE-C(5)-METHYLTRANSFERASE NSUN2-RELATED"/>
    <property type="match status" value="1"/>
</dbReference>
<dbReference type="GO" id="GO:0030488">
    <property type="term" value="P:tRNA methylation"/>
    <property type="evidence" value="ECO:0007669"/>
    <property type="project" value="UniProtKB-ARBA"/>
</dbReference>
<evidence type="ECO:0000256" key="9">
    <source>
        <dbReference type="ARBA" id="ARBA00023242"/>
    </source>
</evidence>
<accession>D8M373</accession>
<evidence type="ECO:0000256" key="7">
    <source>
        <dbReference type="ARBA" id="ARBA00022694"/>
    </source>
</evidence>
<organism evidence="12">
    <name type="scientific">Blastocystis hominis</name>
    <dbReference type="NCBI Taxonomy" id="12968"/>
    <lineage>
        <taxon>Eukaryota</taxon>
        <taxon>Sar</taxon>
        <taxon>Stramenopiles</taxon>
        <taxon>Bigyra</taxon>
        <taxon>Opalozoa</taxon>
        <taxon>Opalinata</taxon>
        <taxon>Blastocystidae</taxon>
        <taxon>Blastocystis</taxon>
    </lineage>
</organism>
<keyword evidence="6 10" id="KW-0949">S-adenosyl-L-methionine</keyword>
<dbReference type="CDD" id="cd02440">
    <property type="entry name" value="AdoMet_MTases"/>
    <property type="match status" value="1"/>
</dbReference>
<dbReference type="InterPro" id="IPR023270">
    <property type="entry name" value="RCMT_NCL1"/>
</dbReference>
<dbReference type="PRINTS" id="PR02011">
    <property type="entry name" value="RCMTNCL1"/>
</dbReference>
<evidence type="ECO:0000256" key="2">
    <source>
        <dbReference type="ARBA" id="ARBA00007494"/>
    </source>
</evidence>
<evidence type="ECO:0000313" key="13">
    <source>
        <dbReference type="Proteomes" id="UP000008312"/>
    </source>
</evidence>
<dbReference type="SUPFAM" id="SSF53335">
    <property type="entry name" value="S-adenosyl-L-methionine-dependent methyltransferases"/>
    <property type="match status" value="1"/>
</dbReference>
<dbReference type="OrthoDB" id="6093671at2759"/>
<keyword evidence="8 10" id="KW-0694">RNA-binding</keyword>
<comment type="subcellular location">
    <subcellularLocation>
        <location evidence="1">Nucleus</location>
    </subcellularLocation>
</comment>
<evidence type="ECO:0000256" key="10">
    <source>
        <dbReference type="PROSITE-ProRule" id="PRU01023"/>
    </source>
</evidence>
<evidence type="ECO:0000256" key="5">
    <source>
        <dbReference type="ARBA" id="ARBA00022679"/>
    </source>
</evidence>
<protein>
    <recommendedName>
        <fullName evidence="11">SAM-dependent MTase RsmB/NOP-type domain-containing protein</fullName>
    </recommendedName>
</protein>
<dbReference type="InterPro" id="IPR049560">
    <property type="entry name" value="MeTrfase_RsmB-F_NOP2_cat"/>
</dbReference>
<dbReference type="PROSITE" id="PS51686">
    <property type="entry name" value="SAM_MT_RSMB_NOP"/>
    <property type="match status" value="1"/>
</dbReference>
<feature type="active site" description="Nucleophile" evidence="10">
    <location>
        <position position="296"/>
    </location>
</feature>
<dbReference type="RefSeq" id="XP_012896394.1">
    <property type="nucleotide sequence ID" value="XM_013040940.1"/>
</dbReference>
<dbReference type="EMBL" id="FN668650">
    <property type="protein sequence ID" value="CBK22346.2"/>
    <property type="molecule type" value="Genomic_DNA"/>
</dbReference>
<dbReference type="AlphaFoldDB" id="D8M373"/>
<keyword evidence="7" id="KW-0819">tRNA processing</keyword>
<gene>
    <name evidence="12" type="ORF">GSBLH_T00002477001</name>
</gene>
<dbReference type="Proteomes" id="UP000008312">
    <property type="component" value="Unassembled WGS sequence"/>
</dbReference>
<dbReference type="InterPro" id="IPR023267">
    <property type="entry name" value="RCMT"/>
</dbReference>
<dbReference type="GO" id="GO:0000049">
    <property type="term" value="F:tRNA binding"/>
    <property type="evidence" value="ECO:0007669"/>
    <property type="project" value="UniProtKB-KW"/>
</dbReference>
<reference evidence="12" key="1">
    <citation type="submission" date="2010-02" db="EMBL/GenBank/DDBJ databases">
        <title>Sequencing and annotation of the Blastocystis hominis genome.</title>
        <authorList>
            <person name="Wincker P."/>
        </authorList>
    </citation>
    <scope>NUCLEOTIDE SEQUENCE</scope>
    <source>
        <strain evidence="12">Singapore isolate B</strain>
    </source>
</reference>
<evidence type="ECO:0000256" key="6">
    <source>
        <dbReference type="ARBA" id="ARBA00022691"/>
    </source>
</evidence>
<keyword evidence="9" id="KW-0539">Nucleus</keyword>
<dbReference type="Pfam" id="PF01189">
    <property type="entry name" value="Methyltr_RsmB-F"/>
    <property type="match status" value="1"/>
</dbReference>
<evidence type="ECO:0000256" key="3">
    <source>
        <dbReference type="ARBA" id="ARBA00022555"/>
    </source>
</evidence>
<dbReference type="PANTHER" id="PTHR22808">
    <property type="entry name" value="NCL1 YEAST -RELATED NOL1/NOP2/FMU SUN DOMAIN-CONTAINING"/>
    <property type="match status" value="1"/>
</dbReference>
<dbReference type="InterPro" id="IPR018314">
    <property type="entry name" value="RsmB/NOL1/NOP2-like_CS"/>
</dbReference>
<sequence length="437" mass="49017">MGKRRKGGATPWKRCKKPREDVWQSEGALVRENSKFEEYYRLQKIVPEEEFDEFMTCLKTDLPTTFRINLADPYGEVVKSTLKTRFHFEGTVDVEGRQVEAVHPLKWFPNENAWEINVGRNKLRKSPLFADLHSYLVEMTQAGVISRLEAVSMIPPLFLDVHPDHLVLDLCAAPGSKTQQLLEMLKSGVIVANDANPQRALMLVNQTSHAPTTKLVVTSYLAQQFPVPRNAGKPVQFDRILCDVPCSGDGTLRKSPEIWSTWSLRYAQSLHSLQLSILARAVKLLKIGGKIVYSTCSLNPVENEAVVLEIWRQAEGAVRLVDVSRQFPDLSRGNGLSSWVVTDSENRVIPAGSEASTEHSTVKRSFFPPNEEERAAAHPEFAMRFLPHVQNRGGFFVCVLEKTAELPATFGQSLGDETLVGLVKCEQQWRFGGSFIA</sequence>
<keyword evidence="4 10" id="KW-0489">Methyltransferase</keyword>
<comment type="similarity">
    <text evidence="2 10">Belongs to the class I-like SAM-binding methyltransferase superfamily. RsmB/NOP family.</text>
</comment>
<dbReference type="OMA" id="NHQAQKF"/>
<name>D8M373_BLAHO</name>
<proteinExistence type="inferred from homology"/>
<evidence type="ECO:0000259" key="11">
    <source>
        <dbReference type="PROSITE" id="PS51686"/>
    </source>
</evidence>
<feature type="domain" description="SAM-dependent MTase RsmB/NOP-type" evidence="11">
    <location>
        <begin position="54"/>
        <end position="403"/>
    </location>
</feature>
<evidence type="ECO:0000256" key="1">
    <source>
        <dbReference type="ARBA" id="ARBA00004123"/>
    </source>
</evidence>
<feature type="binding site" evidence="10">
    <location>
        <position position="243"/>
    </location>
    <ligand>
        <name>S-adenosyl-L-methionine</name>
        <dbReference type="ChEBI" id="CHEBI:59789"/>
    </ligand>
</feature>
<dbReference type="InParanoid" id="D8M373"/>
<keyword evidence="5 10" id="KW-0808">Transferase</keyword>
<dbReference type="Gene3D" id="3.40.50.150">
    <property type="entry name" value="Vaccinia Virus protein VP39"/>
    <property type="match status" value="1"/>
</dbReference>
<evidence type="ECO:0000256" key="4">
    <source>
        <dbReference type="ARBA" id="ARBA00022603"/>
    </source>
</evidence>
<dbReference type="InterPro" id="IPR029063">
    <property type="entry name" value="SAM-dependent_MTases_sf"/>
</dbReference>
<comment type="caution">
    <text evidence="10">Lacks conserved residue(s) required for the propagation of feature annotation.</text>
</comment>
<keyword evidence="3" id="KW-0820">tRNA-binding</keyword>
<feature type="binding site" evidence="10">
    <location>
        <position position="194"/>
    </location>
    <ligand>
        <name>S-adenosyl-L-methionine</name>
        <dbReference type="ChEBI" id="CHEBI:59789"/>
    </ligand>
</feature>
<dbReference type="FunCoup" id="D8M373">
    <property type="interactions" value="391"/>
</dbReference>